<proteinExistence type="predicted"/>
<evidence type="ECO:0000256" key="2">
    <source>
        <dbReference type="SAM" id="MobiDB-lite"/>
    </source>
</evidence>
<reference evidence="4" key="1">
    <citation type="submission" date="2023-06" db="EMBL/GenBank/DDBJ databases">
        <title>Genome-scale phylogeny and comparative genomics of the fungal order Sordariales.</title>
        <authorList>
            <consortium name="Lawrence Berkeley National Laboratory"/>
            <person name="Hensen N."/>
            <person name="Bonometti L."/>
            <person name="Westerberg I."/>
            <person name="Brannstrom I.O."/>
            <person name="Guillou S."/>
            <person name="Cros-Aarteil S."/>
            <person name="Calhoun S."/>
            <person name="Haridas S."/>
            <person name="Kuo A."/>
            <person name="Mondo S."/>
            <person name="Pangilinan J."/>
            <person name="Riley R."/>
            <person name="Labutti K."/>
            <person name="Andreopoulos B."/>
            <person name="Lipzen A."/>
            <person name="Chen C."/>
            <person name="Yanf M."/>
            <person name="Daum C."/>
            <person name="Ng V."/>
            <person name="Clum A."/>
            <person name="Steindorff A."/>
            <person name="Ohm R."/>
            <person name="Martin F."/>
            <person name="Silar P."/>
            <person name="Natvig D."/>
            <person name="Lalanne C."/>
            <person name="Gautier V."/>
            <person name="Ament-Velasquez S.L."/>
            <person name="Kruys A."/>
            <person name="Hutchinson M.I."/>
            <person name="Powell A.J."/>
            <person name="Barry K."/>
            <person name="Miller A.N."/>
            <person name="Grigoriev I.V."/>
            <person name="Debuchy R."/>
            <person name="Gladieux P."/>
            <person name="Thoren M.H."/>
            <person name="Johannesson H."/>
        </authorList>
    </citation>
    <scope>NUCLEOTIDE SEQUENCE</scope>
    <source>
        <strain evidence="4">SMH2532-1</strain>
    </source>
</reference>
<keyword evidence="5" id="KW-1185">Reference proteome</keyword>
<feature type="coiled-coil region" evidence="1">
    <location>
        <begin position="263"/>
        <end position="303"/>
    </location>
</feature>
<keyword evidence="1" id="KW-0175">Coiled coil</keyword>
<keyword evidence="3" id="KW-0732">Signal</keyword>
<organism evidence="4 5">
    <name type="scientific">Cercophora newfieldiana</name>
    <dbReference type="NCBI Taxonomy" id="92897"/>
    <lineage>
        <taxon>Eukaryota</taxon>
        <taxon>Fungi</taxon>
        <taxon>Dikarya</taxon>
        <taxon>Ascomycota</taxon>
        <taxon>Pezizomycotina</taxon>
        <taxon>Sordariomycetes</taxon>
        <taxon>Sordariomycetidae</taxon>
        <taxon>Sordariales</taxon>
        <taxon>Lasiosphaeriaceae</taxon>
        <taxon>Cercophora</taxon>
    </lineage>
</organism>
<feature type="region of interest" description="Disordered" evidence="2">
    <location>
        <begin position="213"/>
        <end position="236"/>
    </location>
</feature>
<protein>
    <submittedName>
        <fullName evidence="4">Uncharacterized protein</fullName>
    </submittedName>
</protein>
<sequence length="551" mass="61504">MVIPLCLLPVLLGESTSDDGIDWRGSWRSSSCGKHSFCSDSMPEGHSDWLFPRKWDAMGWRCEAKRAISRARFLTSKCLSLPFPLFHNRRVDVSSTGSPDSFSASHGRFDSSAETKWQSGDTECRQRSLQDASRWLEKFVKARWGRHWEYVKIESCRRLVRIPVLNDEIALALWQRLAAGGVDLHEDEPDATKYELHAEEGQLAVEYELDASDVREEGDAEEDETVVTKEKESEEEVDACVRRGHRHPNTIDYSRALFAHTKRRLESLKLKKMMEELEELETLEDLEEDHDEHDRDVPRWEMARTMSALVFPEVCWTTDSTVHQASYANKSAAGQTTKIREVIERPARLDSVDSALSPKGKLNERVLEPTNRSQPGHEQASSSQPKIHASEALNSQRGSPWRPGMGSSLFEHVERSGGSQGILQPKTHEACQSLDSSSEFPSAISSRQSSVSLWRSSSIYGSHRSSLASLVSVSTQVSSVISTPSTPVEFSPTSPSAPHFAPSAAVPPPSSTHSTISRSERLALGLKRMRGGVLNLTTRAKRKGEKNTRAG</sequence>
<evidence type="ECO:0000313" key="5">
    <source>
        <dbReference type="Proteomes" id="UP001174936"/>
    </source>
</evidence>
<dbReference type="EMBL" id="JAULSV010000006">
    <property type="protein sequence ID" value="KAK0641023.1"/>
    <property type="molecule type" value="Genomic_DNA"/>
</dbReference>
<evidence type="ECO:0000256" key="1">
    <source>
        <dbReference type="SAM" id="Coils"/>
    </source>
</evidence>
<feature type="chain" id="PRO_5041319889" evidence="3">
    <location>
        <begin position="18"/>
        <end position="551"/>
    </location>
</feature>
<comment type="caution">
    <text evidence="4">The sequence shown here is derived from an EMBL/GenBank/DDBJ whole genome shotgun (WGS) entry which is preliminary data.</text>
</comment>
<name>A0AA39XVH6_9PEZI</name>
<feature type="region of interest" description="Disordered" evidence="2">
    <location>
        <begin position="350"/>
        <end position="422"/>
    </location>
</feature>
<evidence type="ECO:0000313" key="4">
    <source>
        <dbReference type="EMBL" id="KAK0641023.1"/>
    </source>
</evidence>
<gene>
    <name evidence="4" type="ORF">B0T16DRAFT_206153</name>
</gene>
<feature type="compositionally biased region" description="Polar residues" evidence="2">
    <location>
        <begin position="370"/>
        <end position="385"/>
    </location>
</feature>
<accession>A0AA39XVH6</accession>
<dbReference type="AlphaFoldDB" id="A0AA39XVH6"/>
<feature type="signal peptide" evidence="3">
    <location>
        <begin position="1"/>
        <end position="17"/>
    </location>
</feature>
<feature type="compositionally biased region" description="Low complexity" evidence="2">
    <location>
        <begin position="490"/>
        <end position="504"/>
    </location>
</feature>
<evidence type="ECO:0000256" key="3">
    <source>
        <dbReference type="SAM" id="SignalP"/>
    </source>
</evidence>
<feature type="region of interest" description="Disordered" evidence="2">
    <location>
        <begin position="490"/>
        <end position="551"/>
    </location>
</feature>
<dbReference type="Proteomes" id="UP001174936">
    <property type="component" value="Unassembled WGS sequence"/>
</dbReference>